<proteinExistence type="predicted"/>
<organism evidence="6 7">
    <name type="scientific">Klebsiella grimontii</name>
    <dbReference type="NCBI Taxonomy" id="2058152"/>
    <lineage>
        <taxon>Bacteria</taxon>
        <taxon>Pseudomonadati</taxon>
        <taxon>Pseudomonadota</taxon>
        <taxon>Gammaproteobacteria</taxon>
        <taxon>Enterobacterales</taxon>
        <taxon>Enterobacteriaceae</taxon>
        <taxon>Klebsiella/Raoultella group</taxon>
        <taxon>Klebsiella</taxon>
    </lineage>
</organism>
<dbReference type="GO" id="GO:0030170">
    <property type="term" value="F:pyridoxal phosphate binding"/>
    <property type="evidence" value="ECO:0007669"/>
    <property type="project" value="InterPro"/>
</dbReference>
<keyword evidence="2" id="KW-0032">Aminotransferase</keyword>
<gene>
    <name evidence="6" type="primary">ydcR_5</name>
    <name evidence="6" type="ORF">NCTC9149_03826</name>
</gene>
<comment type="cofactor">
    <cofactor evidence="1">
        <name>pyridoxal 5'-phosphate</name>
        <dbReference type="ChEBI" id="CHEBI:597326"/>
    </cofactor>
</comment>
<keyword evidence="4" id="KW-0663">Pyridoxal phosphate</keyword>
<dbReference type="GO" id="GO:0008483">
    <property type="term" value="F:transaminase activity"/>
    <property type="evidence" value="ECO:0007669"/>
    <property type="project" value="UniProtKB-KW"/>
</dbReference>
<dbReference type="PANTHER" id="PTHR42790:SF7">
    <property type="entry name" value="GNTR FAMILY TRANSCRIPTIONAL REGULATORY PROTEIN"/>
    <property type="match status" value="1"/>
</dbReference>
<dbReference type="Proteomes" id="UP000254571">
    <property type="component" value="Unassembled WGS sequence"/>
</dbReference>
<keyword evidence="3" id="KW-0808">Transferase</keyword>
<dbReference type="SUPFAM" id="SSF53383">
    <property type="entry name" value="PLP-dependent transferases"/>
    <property type="match status" value="1"/>
</dbReference>
<dbReference type="InterPro" id="IPR015421">
    <property type="entry name" value="PyrdxlP-dep_Trfase_major"/>
</dbReference>
<name>A0A7H4P4N1_9ENTR</name>
<sequence length="207" mass="21884">MALLADQGIPLIEDDVYGDLAGGAQRPPACKAFDKGGNVIYCSSLSKTLAPGWRIGWIAAGRYYPAVLQARMAGEWAGAPLIEAAANEILASGDYDRHLRHLKLRIAEGMRAIIARVDACFPPGTRVAAPEAGFLIWVKLPSGIDALEVHRRALALGIGVSPGPLFSPGAAELQNYLRLNGANEPTPALLQAVEQLGSLCHELVGGR</sequence>
<protein>
    <submittedName>
        <fullName evidence="6">Transcriptional regulator</fullName>
    </submittedName>
</protein>
<dbReference type="InterPro" id="IPR015424">
    <property type="entry name" value="PyrdxlP-dep_Trfase"/>
</dbReference>
<reference evidence="6 7" key="1">
    <citation type="submission" date="2018-06" db="EMBL/GenBank/DDBJ databases">
        <authorList>
            <consortium name="Pathogen Informatics"/>
            <person name="Doyle S."/>
        </authorList>
    </citation>
    <scope>NUCLEOTIDE SEQUENCE [LARGE SCALE GENOMIC DNA]</scope>
    <source>
        <strain evidence="6 7">NCTC9149</strain>
    </source>
</reference>
<dbReference type="GO" id="GO:1901605">
    <property type="term" value="P:alpha-amino acid metabolic process"/>
    <property type="evidence" value="ECO:0007669"/>
    <property type="project" value="TreeGrafter"/>
</dbReference>
<dbReference type="AlphaFoldDB" id="A0A7H4P4N1"/>
<dbReference type="Gene3D" id="3.40.640.10">
    <property type="entry name" value="Type I PLP-dependent aspartate aminotransferase-like (Major domain)"/>
    <property type="match status" value="1"/>
</dbReference>
<dbReference type="Pfam" id="PF00155">
    <property type="entry name" value="Aminotran_1_2"/>
    <property type="match status" value="1"/>
</dbReference>
<dbReference type="CDD" id="cd00609">
    <property type="entry name" value="AAT_like"/>
    <property type="match status" value="1"/>
</dbReference>
<dbReference type="InterPro" id="IPR050859">
    <property type="entry name" value="Class-I_PLP-dep_aminotransf"/>
</dbReference>
<dbReference type="Gene3D" id="3.90.1150.10">
    <property type="entry name" value="Aspartate Aminotransferase, domain 1"/>
    <property type="match status" value="1"/>
</dbReference>
<evidence type="ECO:0000256" key="3">
    <source>
        <dbReference type="ARBA" id="ARBA00022679"/>
    </source>
</evidence>
<comment type="caution">
    <text evidence="6">The sequence shown here is derived from an EMBL/GenBank/DDBJ whole genome shotgun (WGS) entry which is preliminary data.</text>
</comment>
<dbReference type="PANTHER" id="PTHR42790">
    <property type="entry name" value="AMINOTRANSFERASE"/>
    <property type="match status" value="1"/>
</dbReference>
<accession>A0A7H4P4N1</accession>
<dbReference type="EMBL" id="UGMX01000002">
    <property type="protein sequence ID" value="STW07396.1"/>
    <property type="molecule type" value="Genomic_DNA"/>
</dbReference>
<evidence type="ECO:0000259" key="5">
    <source>
        <dbReference type="Pfam" id="PF00155"/>
    </source>
</evidence>
<evidence type="ECO:0000256" key="4">
    <source>
        <dbReference type="ARBA" id="ARBA00022898"/>
    </source>
</evidence>
<dbReference type="InterPro" id="IPR015422">
    <property type="entry name" value="PyrdxlP-dep_Trfase_small"/>
</dbReference>
<evidence type="ECO:0000256" key="2">
    <source>
        <dbReference type="ARBA" id="ARBA00022576"/>
    </source>
</evidence>
<evidence type="ECO:0000313" key="7">
    <source>
        <dbReference type="Proteomes" id="UP000254571"/>
    </source>
</evidence>
<dbReference type="InterPro" id="IPR004839">
    <property type="entry name" value="Aminotransferase_I/II_large"/>
</dbReference>
<evidence type="ECO:0000313" key="6">
    <source>
        <dbReference type="EMBL" id="STW07396.1"/>
    </source>
</evidence>
<feature type="domain" description="Aminotransferase class I/classII large" evidence="5">
    <location>
        <begin position="4"/>
        <end position="194"/>
    </location>
</feature>
<evidence type="ECO:0000256" key="1">
    <source>
        <dbReference type="ARBA" id="ARBA00001933"/>
    </source>
</evidence>